<keyword evidence="1" id="KW-0812">Transmembrane</keyword>
<keyword evidence="3" id="KW-1185">Reference proteome</keyword>
<name>A0A9W8H2Q3_9FUNG</name>
<feature type="transmembrane region" description="Helical" evidence="1">
    <location>
        <begin position="53"/>
        <end position="72"/>
    </location>
</feature>
<dbReference type="EMBL" id="JANBUH010000018">
    <property type="protein sequence ID" value="KAJ2756701.1"/>
    <property type="molecule type" value="Genomic_DNA"/>
</dbReference>
<protein>
    <recommendedName>
        <fullName evidence="4">HIG1 domain-containing protein</fullName>
    </recommendedName>
</protein>
<comment type="caution">
    <text evidence="2">The sequence shown here is derived from an EMBL/GenBank/DDBJ whole genome shotgun (WGS) entry which is preliminary data.</text>
</comment>
<sequence length="118" mass="12921">MSDSTNGNSGFIVVSPFMRVLNHSFAGITESRRIAVRINKQTMDVDYEPTNLWFKRAASTVLFGITIATFLYRRKRLQQVGGLVSLTGASRPVMSGIAWTTGIAAVLNSRPITPEASE</sequence>
<accession>A0A9W8H2Q3</accession>
<evidence type="ECO:0008006" key="4">
    <source>
        <dbReference type="Google" id="ProtNLM"/>
    </source>
</evidence>
<gene>
    <name evidence="2" type="ORF">GGI19_000636</name>
</gene>
<reference evidence="2" key="1">
    <citation type="submission" date="2022-07" db="EMBL/GenBank/DDBJ databases">
        <title>Phylogenomic reconstructions and comparative analyses of Kickxellomycotina fungi.</title>
        <authorList>
            <person name="Reynolds N.K."/>
            <person name="Stajich J.E."/>
            <person name="Barry K."/>
            <person name="Grigoriev I.V."/>
            <person name="Crous P."/>
            <person name="Smith M.E."/>
        </authorList>
    </citation>
    <scope>NUCLEOTIDE SEQUENCE</scope>
    <source>
        <strain evidence="2">BCRC 34297</strain>
    </source>
</reference>
<evidence type="ECO:0000313" key="3">
    <source>
        <dbReference type="Proteomes" id="UP001140011"/>
    </source>
</evidence>
<evidence type="ECO:0000256" key="1">
    <source>
        <dbReference type="SAM" id="Phobius"/>
    </source>
</evidence>
<organism evidence="2 3">
    <name type="scientific">Coemansia pectinata</name>
    <dbReference type="NCBI Taxonomy" id="1052879"/>
    <lineage>
        <taxon>Eukaryota</taxon>
        <taxon>Fungi</taxon>
        <taxon>Fungi incertae sedis</taxon>
        <taxon>Zoopagomycota</taxon>
        <taxon>Kickxellomycotina</taxon>
        <taxon>Kickxellomycetes</taxon>
        <taxon>Kickxellales</taxon>
        <taxon>Kickxellaceae</taxon>
        <taxon>Coemansia</taxon>
    </lineage>
</organism>
<keyword evidence="1" id="KW-1133">Transmembrane helix</keyword>
<evidence type="ECO:0000313" key="2">
    <source>
        <dbReference type="EMBL" id="KAJ2756701.1"/>
    </source>
</evidence>
<dbReference type="AlphaFoldDB" id="A0A9W8H2Q3"/>
<dbReference type="Proteomes" id="UP001140011">
    <property type="component" value="Unassembled WGS sequence"/>
</dbReference>
<keyword evidence="1" id="KW-0472">Membrane</keyword>
<proteinExistence type="predicted"/>
<dbReference type="OrthoDB" id="5562815at2759"/>